<organism evidence="7 8">
    <name type="scientific">Bosea psychrotolerans</name>
    <dbReference type="NCBI Taxonomy" id="1871628"/>
    <lineage>
        <taxon>Bacteria</taxon>
        <taxon>Pseudomonadati</taxon>
        <taxon>Pseudomonadota</taxon>
        <taxon>Alphaproteobacteria</taxon>
        <taxon>Hyphomicrobiales</taxon>
        <taxon>Boseaceae</taxon>
        <taxon>Bosea</taxon>
    </lineage>
</organism>
<comment type="catalytic activity">
    <reaction evidence="5">
        <text>glycyl-tRNA(Gly) + acetyl-CoA = N-acetylglycyl-tRNA(Gly) + CoA + H(+)</text>
        <dbReference type="Rhea" id="RHEA:81867"/>
        <dbReference type="Rhea" id="RHEA-COMP:9683"/>
        <dbReference type="Rhea" id="RHEA-COMP:19766"/>
        <dbReference type="ChEBI" id="CHEBI:15378"/>
        <dbReference type="ChEBI" id="CHEBI:57287"/>
        <dbReference type="ChEBI" id="CHEBI:57288"/>
        <dbReference type="ChEBI" id="CHEBI:78522"/>
        <dbReference type="ChEBI" id="CHEBI:232036"/>
    </reaction>
</comment>
<dbReference type="GO" id="GO:0016747">
    <property type="term" value="F:acyltransferase activity, transferring groups other than amino-acyl groups"/>
    <property type="evidence" value="ECO:0007669"/>
    <property type="project" value="InterPro"/>
</dbReference>
<dbReference type="Gene3D" id="3.40.630.30">
    <property type="match status" value="1"/>
</dbReference>
<keyword evidence="4" id="KW-0012">Acyltransferase</keyword>
<keyword evidence="3 7" id="KW-0808">Transferase</keyword>
<gene>
    <name evidence="7" type="ORF">CYD53_115118</name>
</gene>
<keyword evidence="1" id="KW-0678">Repressor</keyword>
<evidence type="ECO:0000256" key="4">
    <source>
        <dbReference type="ARBA" id="ARBA00023315"/>
    </source>
</evidence>
<evidence type="ECO:0000256" key="3">
    <source>
        <dbReference type="ARBA" id="ARBA00022679"/>
    </source>
</evidence>
<reference evidence="7 8" key="1">
    <citation type="submission" date="2018-01" db="EMBL/GenBank/DDBJ databases">
        <title>Genomic Encyclopedia of Type Strains, Phase III (KMG-III): the genomes of soil and plant-associated and newly described type strains.</title>
        <authorList>
            <person name="Whitman W."/>
        </authorList>
    </citation>
    <scope>NUCLEOTIDE SEQUENCE [LARGE SCALE GENOMIC DNA]</scope>
    <source>
        <strain evidence="7 8">1131</strain>
    </source>
</reference>
<dbReference type="Proteomes" id="UP000236919">
    <property type="component" value="Unassembled WGS sequence"/>
</dbReference>
<dbReference type="PANTHER" id="PTHR36449:SF1">
    <property type="entry name" value="ACETYLTRANSFERASE"/>
    <property type="match status" value="1"/>
</dbReference>
<comment type="caution">
    <text evidence="7">The sequence shown here is derived from an EMBL/GenBank/DDBJ whole genome shotgun (WGS) entry which is preliminary data.</text>
</comment>
<evidence type="ECO:0000313" key="8">
    <source>
        <dbReference type="Proteomes" id="UP000236919"/>
    </source>
</evidence>
<evidence type="ECO:0000256" key="5">
    <source>
        <dbReference type="ARBA" id="ARBA00049880"/>
    </source>
</evidence>
<sequence length="175" mass="18857">MGDVTNISTKFGSGLSPPSPITSHHDLSRFACGHDALDDWLKARAVKSEGQTSRTYVCAERNLVVGYYCISSASVRLGAAPGKLRRNSPDPVPMIVLGRLAVCKTHERQGIGAGLLKDALLRAIQTSKIIGVRGVLVHAIDDSAAAFYTRFDFVEFPAESRTMFIPIETAIRALG</sequence>
<name>A0A2S4M0Y1_9HYPH</name>
<feature type="domain" description="N-acetyltransferase" evidence="6">
    <location>
        <begin position="53"/>
        <end position="155"/>
    </location>
</feature>
<dbReference type="SUPFAM" id="SSF55729">
    <property type="entry name" value="Acyl-CoA N-acyltransferases (Nat)"/>
    <property type="match status" value="1"/>
</dbReference>
<dbReference type="PANTHER" id="PTHR36449">
    <property type="entry name" value="ACETYLTRANSFERASE-RELATED"/>
    <property type="match status" value="1"/>
</dbReference>
<proteinExistence type="predicted"/>
<dbReference type="OrthoDB" id="9799147at2"/>
<evidence type="ECO:0000313" key="7">
    <source>
        <dbReference type="EMBL" id="POR48370.1"/>
    </source>
</evidence>
<protein>
    <submittedName>
        <fullName evidence="7">Acetyltransferase (GNAT) family protein</fullName>
    </submittedName>
</protein>
<keyword evidence="8" id="KW-1185">Reference proteome</keyword>
<dbReference type="InterPro" id="IPR016181">
    <property type="entry name" value="Acyl_CoA_acyltransferase"/>
</dbReference>
<evidence type="ECO:0000256" key="2">
    <source>
        <dbReference type="ARBA" id="ARBA00022649"/>
    </source>
</evidence>
<evidence type="ECO:0000256" key="1">
    <source>
        <dbReference type="ARBA" id="ARBA00022491"/>
    </source>
</evidence>
<dbReference type="AlphaFoldDB" id="A0A2S4M0Y1"/>
<accession>A0A2S4M0Y1</accession>
<dbReference type="InterPro" id="IPR000182">
    <property type="entry name" value="GNAT_dom"/>
</dbReference>
<dbReference type="EMBL" id="PQFZ01000015">
    <property type="protein sequence ID" value="POR48370.1"/>
    <property type="molecule type" value="Genomic_DNA"/>
</dbReference>
<keyword evidence="2" id="KW-1277">Toxin-antitoxin system</keyword>
<dbReference type="RefSeq" id="WP_103720212.1">
    <property type="nucleotide sequence ID" value="NZ_PQFZ01000015.1"/>
</dbReference>
<evidence type="ECO:0000259" key="6">
    <source>
        <dbReference type="Pfam" id="PF13508"/>
    </source>
</evidence>
<dbReference type="Pfam" id="PF13508">
    <property type="entry name" value="Acetyltransf_7"/>
    <property type="match status" value="1"/>
</dbReference>